<protein>
    <submittedName>
        <fullName evidence="2">Uncharacterized protein</fullName>
    </submittedName>
</protein>
<dbReference type="AlphaFoldDB" id="A0A9Q3H772"/>
<proteinExistence type="predicted"/>
<feature type="compositionally biased region" description="Basic residues" evidence="1">
    <location>
        <begin position="74"/>
        <end position="83"/>
    </location>
</feature>
<name>A0A9Q3H772_9BASI</name>
<dbReference type="EMBL" id="AVOT02011554">
    <property type="protein sequence ID" value="MBW0492369.1"/>
    <property type="molecule type" value="Genomic_DNA"/>
</dbReference>
<feature type="region of interest" description="Disordered" evidence="1">
    <location>
        <begin position="37"/>
        <end position="83"/>
    </location>
</feature>
<feature type="compositionally biased region" description="Low complexity" evidence="1">
    <location>
        <begin position="44"/>
        <end position="55"/>
    </location>
</feature>
<evidence type="ECO:0000256" key="1">
    <source>
        <dbReference type="SAM" id="MobiDB-lite"/>
    </source>
</evidence>
<evidence type="ECO:0000313" key="3">
    <source>
        <dbReference type="Proteomes" id="UP000765509"/>
    </source>
</evidence>
<reference evidence="2" key="1">
    <citation type="submission" date="2021-03" db="EMBL/GenBank/DDBJ databases">
        <title>Draft genome sequence of rust myrtle Austropuccinia psidii MF-1, a brazilian biotype.</title>
        <authorList>
            <person name="Quecine M.C."/>
            <person name="Pachon D.M.R."/>
            <person name="Bonatelli M.L."/>
            <person name="Correr F.H."/>
            <person name="Franceschini L.M."/>
            <person name="Leite T.F."/>
            <person name="Margarido G.R.A."/>
            <person name="Almeida C.A."/>
            <person name="Ferrarezi J.A."/>
            <person name="Labate C.A."/>
        </authorList>
    </citation>
    <scope>NUCLEOTIDE SEQUENCE</scope>
    <source>
        <strain evidence="2">MF-1</strain>
    </source>
</reference>
<evidence type="ECO:0000313" key="2">
    <source>
        <dbReference type="EMBL" id="MBW0492369.1"/>
    </source>
</evidence>
<comment type="caution">
    <text evidence="2">The sequence shown here is derived from an EMBL/GenBank/DDBJ whole genome shotgun (WGS) entry which is preliminary data.</text>
</comment>
<organism evidence="2 3">
    <name type="scientific">Austropuccinia psidii MF-1</name>
    <dbReference type="NCBI Taxonomy" id="1389203"/>
    <lineage>
        <taxon>Eukaryota</taxon>
        <taxon>Fungi</taxon>
        <taxon>Dikarya</taxon>
        <taxon>Basidiomycota</taxon>
        <taxon>Pucciniomycotina</taxon>
        <taxon>Pucciniomycetes</taxon>
        <taxon>Pucciniales</taxon>
        <taxon>Sphaerophragmiaceae</taxon>
        <taxon>Austropuccinia</taxon>
    </lineage>
</organism>
<accession>A0A9Q3H772</accession>
<dbReference type="Proteomes" id="UP000765509">
    <property type="component" value="Unassembled WGS sequence"/>
</dbReference>
<keyword evidence="3" id="KW-1185">Reference proteome</keyword>
<gene>
    <name evidence="2" type="ORF">O181_032084</name>
</gene>
<sequence length="83" mass="9562">MQEMKCWNPNKNPNLLEEMEASIKENQEAIQAIEKSWHMEEEFPSSPQQTSSSRPYRPRETSSKAHQSSLVVSSRRKGAQGEK</sequence>